<sequence>MAAADEGHHCRSIQPPAHPHLINKKLSPKAHYKEKKQQQKKKIAHSFAAPRNRVKLAIFRFLFSCCFRGSPASPATRPPSTAPMNYILYELPSFASP</sequence>
<evidence type="ECO:0000256" key="1">
    <source>
        <dbReference type="SAM" id="MobiDB-lite"/>
    </source>
</evidence>
<comment type="caution">
    <text evidence="2">The sequence shown here is derived from an EMBL/GenBank/DDBJ whole genome shotgun (WGS) entry which is preliminary data.</text>
</comment>
<name>A0A9D4UQR0_ADICA</name>
<evidence type="ECO:0000313" key="2">
    <source>
        <dbReference type="EMBL" id="KAI5072092.1"/>
    </source>
</evidence>
<feature type="region of interest" description="Disordered" evidence="1">
    <location>
        <begin position="1"/>
        <end position="22"/>
    </location>
</feature>
<dbReference type="AlphaFoldDB" id="A0A9D4UQR0"/>
<accession>A0A9D4UQR0</accession>
<reference evidence="2" key="1">
    <citation type="submission" date="2021-01" db="EMBL/GenBank/DDBJ databases">
        <title>Adiantum capillus-veneris genome.</title>
        <authorList>
            <person name="Fang Y."/>
            <person name="Liao Q."/>
        </authorList>
    </citation>
    <scope>NUCLEOTIDE SEQUENCE</scope>
    <source>
        <strain evidence="2">H3</strain>
        <tissue evidence="2">Leaf</tissue>
    </source>
</reference>
<protein>
    <submittedName>
        <fullName evidence="2">Uncharacterized protein</fullName>
    </submittedName>
</protein>
<organism evidence="2 3">
    <name type="scientific">Adiantum capillus-veneris</name>
    <name type="common">Maidenhair fern</name>
    <dbReference type="NCBI Taxonomy" id="13818"/>
    <lineage>
        <taxon>Eukaryota</taxon>
        <taxon>Viridiplantae</taxon>
        <taxon>Streptophyta</taxon>
        <taxon>Embryophyta</taxon>
        <taxon>Tracheophyta</taxon>
        <taxon>Polypodiopsida</taxon>
        <taxon>Polypodiidae</taxon>
        <taxon>Polypodiales</taxon>
        <taxon>Pteridineae</taxon>
        <taxon>Pteridaceae</taxon>
        <taxon>Vittarioideae</taxon>
        <taxon>Adiantum</taxon>
    </lineage>
</organism>
<dbReference type="EMBL" id="JABFUD020000012">
    <property type="protein sequence ID" value="KAI5072092.1"/>
    <property type="molecule type" value="Genomic_DNA"/>
</dbReference>
<keyword evidence="3" id="KW-1185">Reference proteome</keyword>
<proteinExistence type="predicted"/>
<dbReference type="Proteomes" id="UP000886520">
    <property type="component" value="Chromosome 12"/>
</dbReference>
<evidence type="ECO:0000313" key="3">
    <source>
        <dbReference type="Proteomes" id="UP000886520"/>
    </source>
</evidence>
<gene>
    <name evidence="2" type="ORF">GOP47_0012198</name>
</gene>